<protein>
    <submittedName>
        <fullName evidence="1">Uncharacterized protein</fullName>
    </submittedName>
</protein>
<organism evidence="1 2">
    <name type="scientific">Paramaledivibacter caminithermalis (strain DSM 15212 / CIP 107654 / DViRD3)</name>
    <name type="common">Clostridium caminithermale</name>
    <dbReference type="NCBI Taxonomy" id="1121301"/>
    <lineage>
        <taxon>Bacteria</taxon>
        <taxon>Bacillati</taxon>
        <taxon>Bacillota</taxon>
        <taxon>Clostridia</taxon>
        <taxon>Peptostreptococcales</taxon>
        <taxon>Caminicellaceae</taxon>
        <taxon>Paramaledivibacter</taxon>
    </lineage>
</organism>
<keyword evidence="2" id="KW-1185">Reference proteome</keyword>
<name>A0A1M6JLE5_PARC5</name>
<dbReference type="RefSeq" id="WP_165613002.1">
    <property type="nucleotide sequence ID" value="NZ_FRAG01000001.1"/>
</dbReference>
<dbReference type="Proteomes" id="UP000184465">
    <property type="component" value="Unassembled WGS sequence"/>
</dbReference>
<proteinExistence type="predicted"/>
<sequence length="45" mass="5437">MKNHNKNRVNNTKRKCGMITCIHCVCNSCTVEKCDFYERTYRQEH</sequence>
<accession>A0A1M6JLE5</accession>
<reference evidence="1 2" key="1">
    <citation type="submission" date="2016-11" db="EMBL/GenBank/DDBJ databases">
        <authorList>
            <person name="Jaros S."/>
            <person name="Januszkiewicz K."/>
            <person name="Wedrychowicz H."/>
        </authorList>
    </citation>
    <scope>NUCLEOTIDE SEQUENCE [LARGE SCALE GENOMIC DNA]</scope>
    <source>
        <strain evidence="1 2">DSM 15212</strain>
    </source>
</reference>
<dbReference type="EMBL" id="FRAG01000001">
    <property type="protein sequence ID" value="SHJ47513.1"/>
    <property type="molecule type" value="Genomic_DNA"/>
</dbReference>
<evidence type="ECO:0000313" key="2">
    <source>
        <dbReference type="Proteomes" id="UP000184465"/>
    </source>
</evidence>
<gene>
    <name evidence="1" type="ORF">SAMN02745912_00032</name>
</gene>
<dbReference type="AlphaFoldDB" id="A0A1M6JLE5"/>
<evidence type="ECO:0000313" key="1">
    <source>
        <dbReference type="EMBL" id="SHJ47513.1"/>
    </source>
</evidence>